<dbReference type="EMBL" id="CP081051">
    <property type="protein sequence ID" value="UWQ39908.1"/>
    <property type="molecule type" value="Genomic_DNA"/>
</dbReference>
<protein>
    <submittedName>
        <fullName evidence="2">Uncharacterized protein</fullName>
    </submittedName>
</protein>
<dbReference type="RefSeq" id="WP_259963428.1">
    <property type="nucleotide sequence ID" value="NZ_CP081051.1"/>
</dbReference>
<reference evidence="2" key="1">
    <citation type="submission" date="2021-08" db="EMBL/GenBank/DDBJ databases">
        <authorList>
            <person name="Nwanade C."/>
            <person name="Wang M."/>
            <person name="Masoudi A."/>
            <person name="Yu Z."/>
            <person name="Liu J."/>
        </authorList>
    </citation>
    <scope>NUCLEOTIDE SEQUENCE</scope>
    <source>
        <strain evidence="2">S166</strain>
    </source>
</reference>
<evidence type="ECO:0000313" key="2">
    <source>
        <dbReference type="EMBL" id="UWQ39908.1"/>
    </source>
</evidence>
<feature type="compositionally biased region" description="Basic and acidic residues" evidence="1">
    <location>
        <begin position="150"/>
        <end position="159"/>
    </location>
</feature>
<feature type="region of interest" description="Disordered" evidence="1">
    <location>
        <begin position="143"/>
        <end position="179"/>
    </location>
</feature>
<accession>A0ABY5WEL4</accession>
<keyword evidence="3" id="KW-1185">Reference proteome</keyword>
<evidence type="ECO:0000313" key="3">
    <source>
        <dbReference type="Proteomes" id="UP001058514"/>
    </source>
</evidence>
<sequence length="179" mass="19873">MRHSEPAIEKPDLATVEELAKFFQVDRTAVPVVMSAMGVPKRGRGYPWIRIWRALGFDLKTAENLEDLNIPLLNLKQVAAKLGESAKTTRRRSNGEHRDKSIPAYIELGPRKRLFFPAEIKSWLLGEQLPFGREQKNLSFIPGQAKRTGAAKEARREAEAALSPSPSAAALFMAPPKSG</sequence>
<evidence type="ECO:0000256" key="1">
    <source>
        <dbReference type="SAM" id="MobiDB-lite"/>
    </source>
</evidence>
<feature type="compositionally biased region" description="Low complexity" evidence="1">
    <location>
        <begin position="160"/>
        <end position="171"/>
    </location>
</feature>
<dbReference type="Proteomes" id="UP001058514">
    <property type="component" value="Chromosome"/>
</dbReference>
<name>A0ABY5WEL4_9RHOB</name>
<proteinExistence type="predicted"/>
<gene>
    <name evidence="2" type="ORF">K3718_09925</name>
</gene>
<organism evidence="2 3">
    <name type="scientific">Leisingera aquaemixtae</name>
    <dbReference type="NCBI Taxonomy" id="1396826"/>
    <lineage>
        <taxon>Bacteria</taxon>
        <taxon>Pseudomonadati</taxon>
        <taxon>Pseudomonadota</taxon>
        <taxon>Alphaproteobacteria</taxon>
        <taxon>Rhodobacterales</taxon>
        <taxon>Roseobacteraceae</taxon>
        <taxon>Leisingera</taxon>
    </lineage>
</organism>